<dbReference type="KEGG" id="maj:MAA_11830"/>
<dbReference type="EMBL" id="ADNJ02000056">
    <property type="protein sequence ID" value="KHO10569.1"/>
    <property type="molecule type" value="Genomic_DNA"/>
</dbReference>
<dbReference type="AlphaFoldDB" id="A0A0B2XEV6"/>
<comment type="caution">
    <text evidence="2">The sequence shown here is derived from an EMBL/GenBank/DDBJ whole genome shotgun (WGS) entry which is preliminary data.</text>
</comment>
<protein>
    <submittedName>
        <fullName evidence="2">Uncharacterized protein</fullName>
    </submittedName>
</protein>
<dbReference type="HOGENOM" id="CLU_1865591_0_0_1"/>
<name>A0A0B2XEV6_METRA</name>
<proteinExistence type="predicted"/>
<feature type="compositionally biased region" description="Basic and acidic residues" evidence="1">
    <location>
        <begin position="81"/>
        <end position="91"/>
    </location>
</feature>
<sequence>MWGGPEVLRTEAEAEDLVEIMEDYNLTSTLAPGTITYEEGERQATIDLCLVTLGLAYRVIRSQSSRVFDVSVKQLNREPSRNWKPMDEKRFKSCGAGEPAADAKTKDTKRTWSIRGGDSCSITKCNTNGSAPKDMVP</sequence>
<feature type="region of interest" description="Disordered" evidence="1">
    <location>
        <begin position="81"/>
        <end position="109"/>
    </location>
</feature>
<dbReference type="Gene3D" id="3.60.10.10">
    <property type="entry name" value="Endonuclease/exonuclease/phosphatase"/>
    <property type="match status" value="1"/>
</dbReference>
<gene>
    <name evidence="2" type="ORF">MAA_11830</name>
</gene>
<reference evidence="2 3" key="2">
    <citation type="journal article" date="2014" name="Proc. Natl. Acad. Sci. U.S.A.">
        <title>Trajectory and genomic determinants of fungal-pathogen speciation and host adaptation.</title>
        <authorList>
            <person name="Hu X."/>
            <person name="Xiao G."/>
            <person name="Zheng P."/>
            <person name="Shang Y."/>
            <person name="Su Y."/>
            <person name="Zhang X."/>
            <person name="Liu X."/>
            <person name="Zhan S."/>
            <person name="St Leger R.J."/>
            <person name="Wang C."/>
        </authorList>
    </citation>
    <scope>GENOME REANNOTATION</scope>
    <source>
        <strain evidence="3">ARSEF 23 / ATCC MYA-3075</strain>
    </source>
</reference>
<dbReference type="RefSeq" id="XP_011411583.1">
    <property type="nucleotide sequence ID" value="XM_011413281.1"/>
</dbReference>
<dbReference type="GeneID" id="23633278"/>
<dbReference type="InterPro" id="IPR036691">
    <property type="entry name" value="Endo/exonu/phosph_ase_sf"/>
</dbReference>
<reference evidence="2 3" key="1">
    <citation type="journal article" date="2011" name="PLoS Genet.">
        <title>Genome sequencing and comparative transcriptomics of the model entomopathogenic fungi Metarhizium anisopliae and M. acridum.</title>
        <authorList>
            <person name="Gao Q."/>
            <person name="Jin K."/>
            <person name="Ying S.H."/>
            <person name="Zhang Y."/>
            <person name="Xiao G."/>
            <person name="Shang Y."/>
            <person name="Duan Z."/>
            <person name="Hu X."/>
            <person name="Xie X.Q."/>
            <person name="Zhou G."/>
            <person name="Peng G."/>
            <person name="Luo Z."/>
            <person name="Huang W."/>
            <person name="Wang B."/>
            <person name="Fang W."/>
            <person name="Wang S."/>
            <person name="Zhong Y."/>
            <person name="Ma L.J."/>
            <person name="St Leger R.J."/>
            <person name="Zhao G.P."/>
            <person name="Pei Y."/>
            <person name="Feng M.G."/>
            <person name="Xia Y."/>
            <person name="Wang C."/>
        </authorList>
    </citation>
    <scope>NUCLEOTIDE SEQUENCE [LARGE SCALE GENOMIC DNA]</scope>
    <source>
        <strain evidence="3">ARSEF 23 / ATCC MYA-3075</strain>
    </source>
</reference>
<organism evidence="2 3">
    <name type="scientific">Metarhizium robertsii (strain ARSEF 23 / ATCC MYA-3075)</name>
    <name type="common">Metarhizium anisopliae (strain ARSEF 23)</name>
    <dbReference type="NCBI Taxonomy" id="655844"/>
    <lineage>
        <taxon>Eukaryota</taxon>
        <taxon>Fungi</taxon>
        <taxon>Dikarya</taxon>
        <taxon>Ascomycota</taxon>
        <taxon>Pezizomycotina</taxon>
        <taxon>Sordariomycetes</taxon>
        <taxon>Hypocreomycetidae</taxon>
        <taxon>Hypocreales</taxon>
        <taxon>Clavicipitaceae</taxon>
        <taxon>Metarhizium</taxon>
    </lineage>
</organism>
<keyword evidence="3" id="KW-1185">Reference proteome</keyword>
<dbReference type="OrthoDB" id="4842342at2759"/>
<accession>A0A0B2XEV6</accession>
<evidence type="ECO:0000256" key="1">
    <source>
        <dbReference type="SAM" id="MobiDB-lite"/>
    </source>
</evidence>
<evidence type="ECO:0000313" key="3">
    <source>
        <dbReference type="Proteomes" id="UP000002498"/>
    </source>
</evidence>
<dbReference type="Proteomes" id="UP000002498">
    <property type="component" value="Unassembled WGS sequence"/>
</dbReference>
<evidence type="ECO:0000313" key="2">
    <source>
        <dbReference type="EMBL" id="KHO10569.1"/>
    </source>
</evidence>